<organism evidence="1 2">
    <name type="scientific">Laceyella tengchongensis</name>
    <dbReference type="NCBI Taxonomy" id="574699"/>
    <lineage>
        <taxon>Bacteria</taxon>
        <taxon>Bacillati</taxon>
        <taxon>Bacillota</taxon>
        <taxon>Bacilli</taxon>
        <taxon>Bacillales</taxon>
        <taxon>Thermoactinomycetaceae</taxon>
        <taxon>Laceyella</taxon>
    </lineage>
</organism>
<evidence type="ECO:0000313" key="1">
    <source>
        <dbReference type="EMBL" id="SMP14184.1"/>
    </source>
</evidence>
<evidence type="ECO:0000313" key="2">
    <source>
        <dbReference type="Proteomes" id="UP001157946"/>
    </source>
</evidence>
<dbReference type="Proteomes" id="UP001157946">
    <property type="component" value="Unassembled WGS sequence"/>
</dbReference>
<sequence length="140" mass="16163">MKPLSVNEMSAYLRSRPVQSEQEEMYPHRLWEPTKRAALVILWGLLIYPQLDPDLRQQKRTYSIHVSQLINLFGDALGPDGQDAWPATLRLLARHDYIRIKGETITPGTGLFVAVDAAKMYKMFRSSVLSRDIFQRRFGT</sequence>
<reference evidence="1" key="1">
    <citation type="submission" date="2017-05" db="EMBL/GenBank/DDBJ databases">
        <authorList>
            <person name="Varghese N."/>
            <person name="Submissions S."/>
        </authorList>
    </citation>
    <scope>NUCLEOTIDE SEQUENCE</scope>
    <source>
        <strain evidence="1">DSM 45262</strain>
    </source>
</reference>
<gene>
    <name evidence="1" type="ORF">SAMN06265361_102550</name>
</gene>
<proteinExistence type="predicted"/>
<keyword evidence="2" id="KW-1185">Reference proteome</keyword>
<accession>A0AA46AEQ7</accession>
<name>A0AA46AEQ7_9BACL</name>
<dbReference type="AlphaFoldDB" id="A0AA46AEQ7"/>
<dbReference type="EMBL" id="FXTU01000002">
    <property type="protein sequence ID" value="SMP14184.1"/>
    <property type="molecule type" value="Genomic_DNA"/>
</dbReference>
<dbReference type="RefSeq" id="WP_102993116.1">
    <property type="nucleotide sequence ID" value="NZ_FXTU01000002.1"/>
</dbReference>
<protein>
    <submittedName>
        <fullName evidence="1">Uncharacterized protein</fullName>
    </submittedName>
</protein>
<comment type="caution">
    <text evidence="1">The sequence shown here is derived from an EMBL/GenBank/DDBJ whole genome shotgun (WGS) entry which is preliminary data.</text>
</comment>